<sequence>MFSEINLRNHSSLHKLFYGLKIMDDSINLNSYKDSFNVPKREYSQLGGARSNKTRFSYRTADDGENLFGIEMVHHHGGHGGSHGGGGGFHVVVACCVSVSTGAAGLRKRERK</sequence>
<organism evidence="1 2">
    <name type="scientific">Lactobacillus helveticus</name>
    <name type="common">Lactobacillus suntoryeus</name>
    <dbReference type="NCBI Taxonomy" id="1587"/>
    <lineage>
        <taxon>Bacteria</taxon>
        <taxon>Bacillati</taxon>
        <taxon>Bacillota</taxon>
        <taxon>Bacilli</taxon>
        <taxon>Lactobacillales</taxon>
        <taxon>Lactobacillaceae</taxon>
        <taxon>Lactobacillus</taxon>
    </lineage>
</organism>
<reference evidence="1 2" key="1">
    <citation type="submission" date="2017-02" db="EMBL/GenBank/DDBJ databases">
        <title>Complete genome sequence of Lactobacillus helveticus.</title>
        <authorList>
            <person name="Kim J.F."/>
            <person name="Chung Y."/>
            <person name="Kwak M."/>
        </authorList>
    </citation>
    <scope>NUCLEOTIDE SEQUENCE [LARGE SCALE GENOMIC DNA]</scope>
    <source>
        <strain evidence="1 2">LH5</strain>
    </source>
</reference>
<name>A0A3Q8SUH4_LACHE</name>
<dbReference type="EMBL" id="CP019581">
    <property type="protein sequence ID" value="AZK91672.1"/>
    <property type="molecule type" value="Genomic_DNA"/>
</dbReference>
<accession>A0A3Q8SUH4</accession>
<dbReference type="Proteomes" id="UP000267945">
    <property type="component" value="Chromosome"/>
</dbReference>
<protein>
    <submittedName>
        <fullName evidence="1">Uncharacterized protein</fullName>
    </submittedName>
</protein>
<evidence type="ECO:0000313" key="1">
    <source>
        <dbReference type="EMBL" id="AZK91672.1"/>
    </source>
</evidence>
<dbReference type="AlphaFoldDB" id="A0A3Q8SUH4"/>
<gene>
    <name evidence="1" type="ORF">LH5_01432</name>
</gene>
<evidence type="ECO:0000313" key="2">
    <source>
        <dbReference type="Proteomes" id="UP000267945"/>
    </source>
</evidence>
<proteinExistence type="predicted"/>